<dbReference type="Pfam" id="PF01370">
    <property type="entry name" value="Epimerase"/>
    <property type="match status" value="1"/>
</dbReference>
<organism evidence="2 3">
    <name type="scientific">Nostoc sphaeroides CCNUC1</name>
    <dbReference type="NCBI Taxonomy" id="2653204"/>
    <lineage>
        <taxon>Bacteria</taxon>
        <taxon>Bacillati</taxon>
        <taxon>Cyanobacteriota</taxon>
        <taxon>Cyanophyceae</taxon>
        <taxon>Nostocales</taxon>
        <taxon>Nostocaceae</taxon>
        <taxon>Nostoc</taxon>
    </lineage>
</organism>
<dbReference type="InterPro" id="IPR001509">
    <property type="entry name" value="Epimerase_deHydtase"/>
</dbReference>
<reference evidence="2 3" key="1">
    <citation type="submission" date="2019-10" db="EMBL/GenBank/DDBJ databases">
        <title>Genomic and transcriptomic insights into the perfect genentic adaptation of a filamentous nitrogen-fixing cyanobacterium to rice fields.</title>
        <authorList>
            <person name="Chen Z."/>
        </authorList>
    </citation>
    <scope>NUCLEOTIDE SEQUENCE [LARGE SCALE GENOMIC DNA]</scope>
    <source>
        <strain evidence="2">CCNUC1</strain>
    </source>
</reference>
<name>A0A5P8VY45_9NOSO</name>
<dbReference type="KEGG" id="nsh:GXM_02812"/>
<evidence type="ECO:0000313" key="2">
    <source>
        <dbReference type="EMBL" id="QFS45335.1"/>
    </source>
</evidence>
<dbReference type="RefSeq" id="WP_152589012.1">
    <property type="nucleotide sequence ID" value="NZ_CP045226.1"/>
</dbReference>
<dbReference type="PANTHER" id="PTHR43245:SF13">
    <property type="entry name" value="UDP-D-APIOSE_UDP-D-XYLOSE SYNTHASE 2"/>
    <property type="match status" value="1"/>
</dbReference>
<dbReference type="EMBL" id="CP045226">
    <property type="protein sequence ID" value="QFS45335.1"/>
    <property type="molecule type" value="Genomic_DNA"/>
</dbReference>
<dbReference type="PANTHER" id="PTHR43245">
    <property type="entry name" value="BIFUNCTIONAL POLYMYXIN RESISTANCE PROTEIN ARNA"/>
    <property type="match status" value="1"/>
</dbReference>
<dbReference type="Gene3D" id="3.90.25.10">
    <property type="entry name" value="UDP-galactose 4-epimerase, domain 1"/>
    <property type="match status" value="1"/>
</dbReference>
<protein>
    <submittedName>
        <fullName evidence="2">GalE, UDP-glucose 4-epimerase</fullName>
    </submittedName>
</protein>
<gene>
    <name evidence="2" type="ORF">GXM_02812</name>
</gene>
<proteinExistence type="predicted"/>
<sequence>MKAIVTGGSGFIGSYITQELIKQNIATIVYDNFSTGNLENLSSIFSQIQTIEADIIDLDQLQSAMKGVDYVFHLAAHTSVTGSLVNPLLTNQVNNTGTLNVLWAALQAKVSKVIIASSCSVYGDRHQPPLQETYLPNPKSPYAASKLIAEALAESFYHSYGLETVCLRYFNVYGLRQRADSDYAAVIPRFIECYQQKKSPHIYGTGQQSRDFIHVSDIAKANLLAATLPSSILKKHRIFNIGTGNETNLLELLNLISKQKNYYLEPVFLPFRQGEIEHSCADISLAQEKLGFKPLISLEEGIKSLL</sequence>
<evidence type="ECO:0000313" key="3">
    <source>
        <dbReference type="Proteomes" id="UP000326678"/>
    </source>
</evidence>
<dbReference type="InterPro" id="IPR050177">
    <property type="entry name" value="Lipid_A_modif_metabolic_enz"/>
</dbReference>
<dbReference type="Proteomes" id="UP000326678">
    <property type="component" value="Chromosome Gxm1"/>
</dbReference>
<keyword evidence="3" id="KW-1185">Reference proteome</keyword>
<evidence type="ECO:0000259" key="1">
    <source>
        <dbReference type="Pfam" id="PF01370"/>
    </source>
</evidence>
<dbReference type="InterPro" id="IPR036291">
    <property type="entry name" value="NAD(P)-bd_dom_sf"/>
</dbReference>
<accession>A0A5P8VY45</accession>
<dbReference type="SUPFAM" id="SSF51735">
    <property type="entry name" value="NAD(P)-binding Rossmann-fold domains"/>
    <property type="match status" value="1"/>
</dbReference>
<dbReference type="Gene3D" id="3.40.50.720">
    <property type="entry name" value="NAD(P)-binding Rossmann-like Domain"/>
    <property type="match status" value="1"/>
</dbReference>
<feature type="domain" description="NAD-dependent epimerase/dehydratase" evidence="1">
    <location>
        <begin position="4"/>
        <end position="242"/>
    </location>
</feature>
<dbReference type="AlphaFoldDB" id="A0A5P8VY45"/>
<dbReference type="PRINTS" id="PR01713">
    <property type="entry name" value="NUCEPIMERASE"/>
</dbReference>